<evidence type="ECO:0000256" key="6">
    <source>
        <dbReference type="ARBA" id="ARBA00022833"/>
    </source>
</evidence>
<feature type="domain" description="Metallo-beta-lactamase" evidence="8">
    <location>
        <begin position="13"/>
        <end position="172"/>
    </location>
</feature>
<comment type="cofactor">
    <cofactor evidence="7">
        <name>Zn(2+)</name>
        <dbReference type="ChEBI" id="CHEBI:29105"/>
    </cofactor>
    <text evidence="7">Binds 2 Zn(2+) ions per subunit.</text>
</comment>
<dbReference type="InterPro" id="IPR036866">
    <property type="entry name" value="RibonucZ/Hydroxyglut_hydro"/>
</dbReference>
<dbReference type="GO" id="GO:0019243">
    <property type="term" value="P:methylglyoxal catabolic process to D-lactate via S-lactoyl-glutathione"/>
    <property type="evidence" value="ECO:0007669"/>
    <property type="project" value="UniProtKB-UniRule"/>
</dbReference>
<dbReference type="eggNOG" id="COG0491">
    <property type="taxonomic scope" value="Bacteria"/>
</dbReference>
<dbReference type="SUPFAM" id="SSF56281">
    <property type="entry name" value="Metallo-hydrolase/oxidoreductase"/>
    <property type="match status" value="1"/>
</dbReference>
<reference evidence="9 10" key="1">
    <citation type="journal article" date="2012" name="J. Bacteriol.">
        <title>Draft Genome Sequence of Oceaniovalibus guishaninsula JLT2003T.</title>
        <authorList>
            <person name="Tang K."/>
            <person name="Liu K."/>
            <person name="Jiao N."/>
        </authorList>
    </citation>
    <scope>NUCLEOTIDE SEQUENCE [LARGE SCALE GENOMIC DNA]</scope>
    <source>
        <strain evidence="9 10">JLT2003</strain>
    </source>
</reference>
<feature type="binding site" evidence="7">
    <location>
        <position position="58"/>
    </location>
    <ligand>
        <name>Zn(2+)</name>
        <dbReference type="ChEBI" id="CHEBI:29105"/>
        <label>1</label>
    </ligand>
</feature>
<dbReference type="HAMAP" id="MF_01374">
    <property type="entry name" value="Glyoxalase_2"/>
    <property type="match status" value="1"/>
</dbReference>
<gene>
    <name evidence="7" type="primary">gloB</name>
    <name evidence="9" type="ORF">OCGS_0314</name>
</gene>
<dbReference type="EMBL" id="AMGO01000006">
    <property type="protein sequence ID" value="EKE45697.1"/>
    <property type="molecule type" value="Genomic_DNA"/>
</dbReference>
<feature type="binding site" evidence="7">
    <location>
        <position position="172"/>
    </location>
    <ligand>
        <name>Zn(2+)</name>
        <dbReference type="ChEBI" id="CHEBI:29105"/>
        <label>2</label>
    </ligand>
</feature>
<comment type="function">
    <text evidence="7">Thiolesterase that catalyzes the hydrolysis of S-D-lactoyl-glutathione to form glutathione and D-lactic acid.</text>
</comment>
<dbReference type="PANTHER" id="PTHR43705">
    <property type="entry name" value="HYDROXYACYLGLUTATHIONE HYDROLASE"/>
    <property type="match status" value="1"/>
</dbReference>
<comment type="subunit">
    <text evidence="7">Monomer.</text>
</comment>
<dbReference type="PIRSF" id="PIRSF005457">
    <property type="entry name" value="Glx"/>
    <property type="match status" value="1"/>
</dbReference>
<dbReference type="AlphaFoldDB" id="K2HGX2"/>
<evidence type="ECO:0000256" key="3">
    <source>
        <dbReference type="ARBA" id="ARBA00006759"/>
    </source>
</evidence>
<dbReference type="RefSeq" id="WP_007425467.1">
    <property type="nucleotide sequence ID" value="NZ_AMGO01000006.1"/>
</dbReference>
<comment type="similarity">
    <text evidence="3 7">Belongs to the metallo-beta-lactamase superfamily. Glyoxalase II family.</text>
</comment>
<keyword evidence="6 7" id="KW-0862">Zinc</keyword>
<name>K2HGX2_9RHOB</name>
<dbReference type="Pfam" id="PF16123">
    <property type="entry name" value="HAGH_C"/>
    <property type="match status" value="1"/>
</dbReference>
<dbReference type="UniPathway" id="UPA00619">
    <property type="reaction ID" value="UER00676"/>
</dbReference>
<dbReference type="SMART" id="SM00849">
    <property type="entry name" value="Lactamase_B"/>
    <property type="match status" value="1"/>
</dbReference>
<keyword evidence="10" id="KW-1185">Reference proteome</keyword>
<feature type="binding site" evidence="7">
    <location>
        <position position="134"/>
    </location>
    <ligand>
        <name>Zn(2+)</name>
        <dbReference type="ChEBI" id="CHEBI:29105"/>
        <label>1</label>
    </ligand>
</feature>
<dbReference type="Pfam" id="PF00753">
    <property type="entry name" value="Lactamase_B"/>
    <property type="match status" value="1"/>
</dbReference>
<dbReference type="GO" id="GO:0004416">
    <property type="term" value="F:hydroxyacylglutathione hydrolase activity"/>
    <property type="evidence" value="ECO:0007669"/>
    <property type="project" value="UniProtKB-UniRule"/>
</dbReference>
<dbReference type="InterPro" id="IPR035680">
    <property type="entry name" value="Clx_II_MBL"/>
</dbReference>
<comment type="caution">
    <text evidence="9">The sequence shown here is derived from an EMBL/GenBank/DDBJ whole genome shotgun (WGS) entry which is preliminary data.</text>
</comment>
<organism evidence="9 10">
    <name type="scientific">Oceaniovalibus guishaninsula JLT2003</name>
    <dbReference type="NCBI Taxonomy" id="1231392"/>
    <lineage>
        <taxon>Bacteria</taxon>
        <taxon>Pseudomonadati</taxon>
        <taxon>Pseudomonadota</taxon>
        <taxon>Alphaproteobacteria</taxon>
        <taxon>Rhodobacterales</taxon>
        <taxon>Roseobacteraceae</taxon>
        <taxon>Oceaniovalibus</taxon>
    </lineage>
</organism>
<sequence>MPLQIVTVPCRTDNYAFLLHDDDTGATALVDAPEAAPLVEALRQRGWPLDEVWITHHHGDHVEGLPGLRDAFPGLRVTGAASDAKRLPPLDRQVEPGGSFPFAGHDVRVIDVSGHTIGHLAYHLPDARAAFTADSLMALGCGRLFEGDAATMWNSLRRLAALPDDTVIYSGHEYTAANARFALTIEPGNDALRDRAARVEAARARGEPTVPSTLAEEKATNPFLRAHLLEMKRSLDMQRSDDVAVFAEIRARKDRF</sequence>
<evidence type="ECO:0000259" key="8">
    <source>
        <dbReference type="SMART" id="SM00849"/>
    </source>
</evidence>
<dbReference type="GO" id="GO:0046872">
    <property type="term" value="F:metal ion binding"/>
    <property type="evidence" value="ECO:0007669"/>
    <property type="project" value="UniProtKB-KW"/>
</dbReference>
<dbReference type="STRING" id="1231392.OCGS_0314"/>
<dbReference type="PANTHER" id="PTHR43705:SF1">
    <property type="entry name" value="HYDROXYACYLGLUTATHIONE HYDROLASE GLOB"/>
    <property type="match status" value="1"/>
</dbReference>
<evidence type="ECO:0000313" key="10">
    <source>
        <dbReference type="Proteomes" id="UP000006765"/>
    </source>
</evidence>
<dbReference type="Gene3D" id="3.60.15.10">
    <property type="entry name" value="Ribonuclease Z/Hydroxyacylglutathione hydrolase-like"/>
    <property type="match status" value="1"/>
</dbReference>
<keyword evidence="5 7" id="KW-0378">Hydrolase</keyword>
<protein>
    <recommendedName>
        <fullName evidence="7">Hydroxyacylglutathione hydrolase</fullName>
        <ecNumber evidence="7">3.1.2.6</ecNumber>
    </recommendedName>
    <alternativeName>
        <fullName evidence="7">Glyoxalase II</fullName>
        <shortName evidence="7">Glx II</shortName>
    </alternativeName>
</protein>
<dbReference type="CDD" id="cd07723">
    <property type="entry name" value="hydroxyacylglutathione_hydrolase_MBL-fold"/>
    <property type="match status" value="1"/>
</dbReference>
<proteinExistence type="inferred from homology"/>
<feature type="binding site" evidence="7">
    <location>
        <position position="134"/>
    </location>
    <ligand>
        <name>Zn(2+)</name>
        <dbReference type="ChEBI" id="CHEBI:29105"/>
        <label>2</label>
    </ligand>
</feature>
<dbReference type="Proteomes" id="UP000006765">
    <property type="component" value="Unassembled WGS sequence"/>
</dbReference>
<dbReference type="EC" id="3.1.2.6" evidence="7"/>
<feature type="binding site" evidence="7">
    <location>
        <position position="60"/>
    </location>
    <ligand>
        <name>Zn(2+)</name>
        <dbReference type="ChEBI" id="CHEBI:29105"/>
        <label>2</label>
    </ligand>
</feature>
<evidence type="ECO:0000256" key="2">
    <source>
        <dbReference type="ARBA" id="ARBA00004963"/>
    </source>
</evidence>
<dbReference type="PATRIC" id="fig|1231392.3.peg.315"/>
<dbReference type="InterPro" id="IPR032282">
    <property type="entry name" value="HAGH_C"/>
</dbReference>
<evidence type="ECO:0000256" key="4">
    <source>
        <dbReference type="ARBA" id="ARBA00022723"/>
    </source>
</evidence>
<evidence type="ECO:0000256" key="1">
    <source>
        <dbReference type="ARBA" id="ARBA00001623"/>
    </source>
</evidence>
<dbReference type="InterPro" id="IPR017782">
    <property type="entry name" value="Hydroxyacylglutathione_Hdrlase"/>
</dbReference>
<accession>K2HGX2</accession>
<evidence type="ECO:0000256" key="5">
    <source>
        <dbReference type="ARBA" id="ARBA00022801"/>
    </source>
</evidence>
<evidence type="ECO:0000313" key="9">
    <source>
        <dbReference type="EMBL" id="EKE45697.1"/>
    </source>
</evidence>
<comment type="pathway">
    <text evidence="2 7">Secondary metabolite metabolism; methylglyoxal degradation; (R)-lactate from methylglyoxal: step 2/2.</text>
</comment>
<feature type="binding site" evidence="7">
    <location>
        <position position="115"/>
    </location>
    <ligand>
        <name>Zn(2+)</name>
        <dbReference type="ChEBI" id="CHEBI:29105"/>
        <label>1</label>
    </ligand>
</feature>
<feature type="binding site" evidence="7">
    <location>
        <position position="61"/>
    </location>
    <ligand>
        <name>Zn(2+)</name>
        <dbReference type="ChEBI" id="CHEBI:29105"/>
        <label>2</label>
    </ligand>
</feature>
<dbReference type="NCBIfam" id="TIGR03413">
    <property type="entry name" value="GSH_gloB"/>
    <property type="match status" value="1"/>
</dbReference>
<comment type="catalytic activity">
    <reaction evidence="1 7">
        <text>an S-(2-hydroxyacyl)glutathione + H2O = a 2-hydroxy carboxylate + glutathione + H(+)</text>
        <dbReference type="Rhea" id="RHEA:21864"/>
        <dbReference type="ChEBI" id="CHEBI:15377"/>
        <dbReference type="ChEBI" id="CHEBI:15378"/>
        <dbReference type="ChEBI" id="CHEBI:57925"/>
        <dbReference type="ChEBI" id="CHEBI:58896"/>
        <dbReference type="ChEBI" id="CHEBI:71261"/>
        <dbReference type="EC" id="3.1.2.6"/>
    </reaction>
</comment>
<feature type="binding site" evidence="7">
    <location>
        <position position="56"/>
    </location>
    <ligand>
        <name>Zn(2+)</name>
        <dbReference type="ChEBI" id="CHEBI:29105"/>
        <label>1</label>
    </ligand>
</feature>
<dbReference type="InterPro" id="IPR001279">
    <property type="entry name" value="Metallo-B-lactamas"/>
</dbReference>
<dbReference type="InterPro" id="IPR050110">
    <property type="entry name" value="Glyoxalase_II_hydrolase"/>
</dbReference>
<evidence type="ECO:0000256" key="7">
    <source>
        <dbReference type="HAMAP-Rule" id="MF_01374"/>
    </source>
</evidence>
<keyword evidence="4 7" id="KW-0479">Metal-binding</keyword>